<organism evidence="1 2">
    <name type="scientific">Strongylus vulgaris</name>
    <name type="common">Blood worm</name>
    <dbReference type="NCBI Taxonomy" id="40348"/>
    <lineage>
        <taxon>Eukaryota</taxon>
        <taxon>Metazoa</taxon>
        <taxon>Ecdysozoa</taxon>
        <taxon>Nematoda</taxon>
        <taxon>Chromadorea</taxon>
        <taxon>Rhabditida</taxon>
        <taxon>Rhabditina</taxon>
        <taxon>Rhabditomorpha</taxon>
        <taxon>Strongyloidea</taxon>
        <taxon>Strongylidae</taxon>
        <taxon>Strongylus</taxon>
    </lineage>
</organism>
<proteinExistence type="predicted"/>
<protein>
    <submittedName>
        <fullName evidence="1">Uncharacterized protein</fullName>
    </submittedName>
</protein>
<gene>
    <name evidence="1" type="ORF">SVUK_LOCUS17142</name>
</gene>
<evidence type="ECO:0000313" key="2">
    <source>
        <dbReference type="Proteomes" id="UP000270094"/>
    </source>
</evidence>
<evidence type="ECO:0000313" key="1">
    <source>
        <dbReference type="EMBL" id="VDM82144.1"/>
    </source>
</evidence>
<reference evidence="1 2" key="1">
    <citation type="submission" date="2018-11" db="EMBL/GenBank/DDBJ databases">
        <authorList>
            <consortium name="Pathogen Informatics"/>
        </authorList>
    </citation>
    <scope>NUCLEOTIDE SEQUENCE [LARGE SCALE GENOMIC DNA]</scope>
</reference>
<name>A0A3P7JTK1_STRVU</name>
<dbReference type="AlphaFoldDB" id="A0A3P7JTK1"/>
<sequence>MSWFIKMWRKHYTVFCEQKEYQHCLKEPFVVLWLSHRYLLSLKQFTILE</sequence>
<accession>A0A3P7JTK1</accession>
<keyword evidence="2" id="KW-1185">Reference proteome</keyword>
<dbReference type="Proteomes" id="UP000270094">
    <property type="component" value="Unassembled WGS sequence"/>
</dbReference>
<dbReference type="EMBL" id="UYYB01116173">
    <property type="protein sequence ID" value="VDM82144.1"/>
    <property type="molecule type" value="Genomic_DNA"/>
</dbReference>